<dbReference type="InterPro" id="IPR017441">
    <property type="entry name" value="Protein_kinase_ATP_BS"/>
</dbReference>
<keyword evidence="2" id="KW-0723">Serine/threonine-protein kinase</keyword>
<reference evidence="14" key="1">
    <citation type="submission" date="2020-09" db="EMBL/GenBank/DDBJ databases">
        <authorList>
            <person name="Kikuchi T."/>
        </authorList>
    </citation>
    <scope>NUCLEOTIDE SEQUENCE</scope>
    <source>
        <strain evidence="14">SH1</strain>
    </source>
</reference>
<dbReference type="Pfam" id="PF00531">
    <property type="entry name" value="Death"/>
    <property type="match status" value="1"/>
</dbReference>
<dbReference type="GO" id="GO:0005737">
    <property type="term" value="C:cytoplasm"/>
    <property type="evidence" value="ECO:0007669"/>
    <property type="project" value="UniProtKB-ARBA"/>
</dbReference>
<accession>A0A811JTV3</accession>
<evidence type="ECO:0000256" key="10">
    <source>
        <dbReference type="SAM" id="MobiDB-lite"/>
    </source>
</evidence>
<dbReference type="SMART" id="SM00248">
    <property type="entry name" value="ANK"/>
    <property type="match status" value="9"/>
</dbReference>
<dbReference type="Pfam" id="PF00023">
    <property type="entry name" value="Ank"/>
    <property type="match status" value="1"/>
</dbReference>
<dbReference type="EMBL" id="CAJFCW020000001">
    <property type="protein sequence ID" value="CAG9082775.1"/>
    <property type="molecule type" value="Genomic_DNA"/>
</dbReference>
<dbReference type="GO" id="GO:0005525">
    <property type="term" value="F:GTP binding"/>
    <property type="evidence" value="ECO:0007669"/>
    <property type="project" value="UniProtKB-KW"/>
</dbReference>
<feature type="region of interest" description="Disordered" evidence="10">
    <location>
        <begin position="608"/>
        <end position="629"/>
    </location>
</feature>
<dbReference type="PANTHER" id="PTHR24342">
    <property type="entry name" value="SERINE/THREONINE-PROTEIN KINASE 17"/>
    <property type="match status" value="1"/>
</dbReference>
<dbReference type="Gene3D" id="3.30.200.20">
    <property type="entry name" value="Phosphorylase Kinase, domain 1"/>
    <property type="match status" value="1"/>
</dbReference>
<dbReference type="GO" id="GO:0005634">
    <property type="term" value="C:nucleus"/>
    <property type="evidence" value="ECO:0007669"/>
    <property type="project" value="TreeGrafter"/>
</dbReference>
<dbReference type="FunFam" id="1.10.510.10:FF:000571">
    <property type="entry name" value="Maternal embryonic leucine zipper kinase"/>
    <property type="match status" value="1"/>
</dbReference>
<dbReference type="PROSITE" id="PS50011">
    <property type="entry name" value="PROTEIN_KINASE_DOM"/>
    <property type="match status" value="1"/>
</dbReference>
<dbReference type="CDD" id="cd08782">
    <property type="entry name" value="Death_DAPK1"/>
    <property type="match status" value="1"/>
</dbReference>
<dbReference type="Gene3D" id="3.40.50.300">
    <property type="entry name" value="P-loop containing nucleotide triphosphate hydrolases"/>
    <property type="match status" value="1"/>
</dbReference>
<evidence type="ECO:0000256" key="9">
    <source>
        <dbReference type="PROSITE-ProRule" id="PRU10141"/>
    </source>
</evidence>
<dbReference type="SUPFAM" id="SSF56112">
    <property type="entry name" value="Protein kinase-like (PK-like)"/>
    <property type="match status" value="1"/>
</dbReference>
<evidence type="ECO:0000256" key="3">
    <source>
        <dbReference type="ARBA" id="ARBA00022679"/>
    </source>
</evidence>
<dbReference type="InterPro" id="IPR011029">
    <property type="entry name" value="DEATH-like_dom_sf"/>
</dbReference>
<name>A0A811JTV3_9BILA</name>
<dbReference type="Pfam" id="PF12796">
    <property type="entry name" value="Ank_2"/>
    <property type="match status" value="3"/>
</dbReference>
<evidence type="ECO:0000313" key="15">
    <source>
        <dbReference type="Proteomes" id="UP000614601"/>
    </source>
</evidence>
<dbReference type="GO" id="GO:0043065">
    <property type="term" value="P:positive regulation of apoptotic process"/>
    <property type="evidence" value="ECO:0007669"/>
    <property type="project" value="TreeGrafter"/>
</dbReference>
<dbReference type="GO" id="GO:0005524">
    <property type="term" value="F:ATP binding"/>
    <property type="evidence" value="ECO:0007669"/>
    <property type="project" value="UniProtKB-UniRule"/>
</dbReference>
<gene>
    <name evidence="14" type="ORF">BOKJ2_LOCUS1371</name>
</gene>
<evidence type="ECO:0000259" key="11">
    <source>
        <dbReference type="PROSITE" id="PS50011"/>
    </source>
</evidence>
<dbReference type="Gene3D" id="1.10.510.10">
    <property type="entry name" value="Transferase(Phosphotransferase) domain 1"/>
    <property type="match status" value="1"/>
</dbReference>
<dbReference type="Proteomes" id="UP000783686">
    <property type="component" value="Unassembled WGS sequence"/>
</dbReference>
<keyword evidence="4" id="KW-0677">Repeat</keyword>
<dbReference type="PANTHER" id="PTHR24342:SF14">
    <property type="entry name" value="DEATH-ASSOCIATED PROTEIN KINASE DAPK-1"/>
    <property type="match status" value="1"/>
</dbReference>
<sequence length="1687" mass="187950">MAADVVSATGATPDDGRPPLKFIDTPLEQNYEFCEELGSGQFAQVRRVIKRSTGTPYAAKFIKKRRYTTSRRGVPREHIEREVRVLQKIAGHPNVIELHEVYETLTDIVLILELVSGGELFDHVCANEYLDEVEAAAFIKQILFGIKHLHSKHVVHMDIKPENIMLRRRNEPQIKLIDFGLSRIIRPGEQVKDMIGTPEFVAPEVVNYEPLAPATDMWALGVVTYILLSGGSPFLGASRDETFCNITAVKYHFSTQYFGKVSPHAKDFISRLFVRDIRKRATVDECLRHPWIRGPDNGIEDIRRSSIISVSHIHSFKVKQKWRKAIEIVRLCVRITQTERERVLLKQISPGDSKYDTDDILTSSILVACSEGNIGALEQLGSLYRFSLNVANSLGETSVHVCVATGSEKLLIYLQRRGCPVDVVDSRGETPLFAAARNGHAHLVRYLTCPRNKFIEVNKVNLNGETALHAATRYAQVESCLALLENGADVDIQDEHGESAIHVASWYGYGLLLSILCRFNARVDVTNQNLDSKTPEPEEDVEYVSLDDQLDDSSFPEAVFTPSSEEPSSSRGDQPRNIVHNILSDPKKVARIDFGSLVHSVTRSLSKGMSEEEAGDSRTNPFHPQYNGFNQKTKGPILPFEASTLDLRDHSLTGPHVPSLWQLETKYKPSDVLLGLSNNNPFRTEAWQPPERYVHTARPGYDEANNVPEAAEERKTVPDGKFTEADFNETDYNVMLSSSAPATSRKPAPCAVSYPSTSVFIQLVNSAFEAGLVHPEGKYYPDGCCTDDETALHCAATRGHMECVQSLLESGAPIDAQDQTGQTALHLALRRSHLDIALYLITKGCSFDLVDQLGDTPLHISSRLGLIAAVQTLCHIGAAVDVVNKRHATPLHEAAREGHIEVVRCLSLSNADVTIKDDENQTASELAMTKNHDTVHNLLNKVSSDQVREKCIQQLCPMNTCLRRIKLKLFGHSEVGKSRLIEALQQGVIDSFITAVSRRFSDNLGVTHNGKEKRVSDEGIHSCSSSSVSCHDAFFNDRTVDGTTAFKRPTHPNYTRGIDVFNVNFPNCGEYSVWEFGGYESYHIIYDHFVGNTDCIHVVVINGSDPTEVQYKEVLYWMNFLKGRVTPSEPIGHCGVVSRRSKVVVVGTHATVQQYPEKNSDGEFISSDADAMMNTIRLRFETHFDIHEKLILLDAANSKCNGLRSLRSYFHNARNSIVERLQRPLTLLDDCVAFLGVLRQRYTTFPVITWLTFTNVIREEVNPLASDSHCRQLIQQLQLVGEVVYLRDESSELDYVVLVPEWLGSHILGTLLSAQFLSQARPDGCYTVAQFASIFPEIKETAQLLHMLDTLQLCVAIETGEQKTYEFPAFILSDPPKDVWPNNRHNYVYGGLRVVPMRGMERSLQSTFSRIQVAMRRSMNDFQDPIDADLQQWSGCSKICSGSMEALVRLHGDAVEIQVRGPKENVPACVYFMEDLANLVEQTASEVAPGISLERHFLSPKHLAAHRPSPASFPPEEIMAMQQRESLSIVNTDGEEELFTNVVCFGSRDVAAVLTLGIDVSVSQLQLNARCELASLLDPPDNMGRDWSILAVKLNLTDQLPEVDSTGQSLSRTDQLLAEWALQCPEVASIGRLCSILDEMGRQDARDVLYRTVPLYLFAPFEENPGIGNGISQTDSGVTSVSHSTGD</sequence>
<evidence type="ECO:0000256" key="1">
    <source>
        <dbReference type="ARBA" id="ARBA00001946"/>
    </source>
</evidence>
<dbReference type="Gene3D" id="1.25.40.20">
    <property type="entry name" value="Ankyrin repeat-containing domain"/>
    <property type="match status" value="2"/>
</dbReference>
<feature type="region of interest" description="Disordered" evidence="10">
    <location>
        <begin position="554"/>
        <end position="578"/>
    </location>
</feature>
<dbReference type="InterPro" id="IPR036770">
    <property type="entry name" value="Ankyrin_rpt-contain_sf"/>
</dbReference>
<feature type="region of interest" description="Disordered" evidence="10">
    <location>
        <begin position="1668"/>
        <end position="1687"/>
    </location>
</feature>
<feature type="repeat" description="ANK" evidence="8">
    <location>
        <begin position="820"/>
        <end position="852"/>
    </location>
</feature>
<dbReference type="SUPFAM" id="SSF47986">
    <property type="entry name" value="DEATH domain"/>
    <property type="match status" value="1"/>
</dbReference>
<evidence type="ECO:0000259" key="12">
    <source>
        <dbReference type="PROSITE" id="PS50017"/>
    </source>
</evidence>
<dbReference type="PROSITE" id="PS50017">
    <property type="entry name" value="DEATH_DOMAIN"/>
    <property type="match status" value="1"/>
</dbReference>
<keyword evidence="15" id="KW-1185">Reference proteome</keyword>
<keyword evidence="3" id="KW-0808">Transferase</keyword>
<evidence type="ECO:0000313" key="14">
    <source>
        <dbReference type="EMBL" id="CAD5206687.1"/>
    </source>
</evidence>
<feature type="repeat" description="ANK" evidence="8">
    <location>
        <begin position="427"/>
        <end position="447"/>
    </location>
</feature>
<dbReference type="SUPFAM" id="SSF52540">
    <property type="entry name" value="P-loop containing nucleoside triphosphate hydrolases"/>
    <property type="match status" value="1"/>
</dbReference>
<protein>
    <recommendedName>
        <fullName evidence="16">Non-specific serine/threonine protein kinase</fullName>
    </recommendedName>
</protein>
<dbReference type="SMART" id="SM00220">
    <property type="entry name" value="S_TKc"/>
    <property type="match status" value="1"/>
</dbReference>
<comment type="cofactor">
    <cofactor evidence="1">
        <name>Mg(2+)</name>
        <dbReference type="ChEBI" id="CHEBI:18420"/>
    </cofactor>
</comment>
<dbReference type="InterPro" id="IPR027417">
    <property type="entry name" value="P-loop_NTPase"/>
</dbReference>
<organism evidence="14 15">
    <name type="scientific">Bursaphelenchus okinawaensis</name>
    <dbReference type="NCBI Taxonomy" id="465554"/>
    <lineage>
        <taxon>Eukaryota</taxon>
        <taxon>Metazoa</taxon>
        <taxon>Ecdysozoa</taxon>
        <taxon>Nematoda</taxon>
        <taxon>Chromadorea</taxon>
        <taxon>Rhabditida</taxon>
        <taxon>Tylenchina</taxon>
        <taxon>Tylenchomorpha</taxon>
        <taxon>Aphelenchoidea</taxon>
        <taxon>Aphelenchoididae</taxon>
        <taxon>Bursaphelenchus</taxon>
    </lineage>
</organism>
<dbReference type="PROSITE" id="PS00107">
    <property type="entry name" value="PROTEIN_KINASE_ATP"/>
    <property type="match status" value="1"/>
</dbReference>
<dbReference type="InterPro" id="IPR000488">
    <property type="entry name" value="Death_dom"/>
</dbReference>
<dbReference type="InterPro" id="IPR008271">
    <property type="entry name" value="Ser/Thr_kinase_AS"/>
</dbReference>
<dbReference type="PROSITE" id="PS50088">
    <property type="entry name" value="ANK_REPEAT"/>
    <property type="match status" value="6"/>
</dbReference>
<feature type="compositionally biased region" description="Polar residues" evidence="10">
    <location>
        <begin position="617"/>
        <end position="629"/>
    </location>
</feature>
<dbReference type="EMBL" id="CAJFDH010000001">
    <property type="protein sequence ID" value="CAD5206687.1"/>
    <property type="molecule type" value="Genomic_DNA"/>
</dbReference>
<evidence type="ECO:0008006" key="16">
    <source>
        <dbReference type="Google" id="ProtNLM"/>
    </source>
</evidence>
<feature type="repeat" description="ANK" evidence="8">
    <location>
        <begin position="853"/>
        <end position="885"/>
    </location>
</feature>
<evidence type="ECO:0000256" key="5">
    <source>
        <dbReference type="ARBA" id="ARBA00022741"/>
    </source>
</evidence>
<evidence type="ECO:0000256" key="2">
    <source>
        <dbReference type="ARBA" id="ARBA00022527"/>
    </source>
</evidence>
<dbReference type="PROSITE" id="PS51424">
    <property type="entry name" value="ROC"/>
    <property type="match status" value="1"/>
</dbReference>
<dbReference type="PROSITE" id="PS00108">
    <property type="entry name" value="PROTEIN_KINASE_ST"/>
    <property type="match status" value="1"/>
</dbReference>
<keyword evidence="7 9" id="KW-0067">ATP-binding</keyword>
<dbReference type="SUPFAM" id="SSF48403">
    <property type="entry name" value="Ankyrin repeat"/>
    <property type="match status" value="2"/>
</dbReference>
<proteinExistence type="predicted"/>
<dbReference type="InterPro" id="IPR000719">
    <property type="entry name" value="Prot_kinase_dom"/>
</dbReference>
<evidence type="ECO:0000256" key="7">
    <source>
        <dbReference type="ARBA" id="ARBA00022840"/>
    </source>
</evidence>
<feature type="domain" description="Roc" evidence="13">
    <location>
        <begin position="958"/>
        <end position="1217"/>
    </location>
</feature>
<dbReference type="Proteomes" id="UP000614601">
    <property type="component" value="Unassembled WGS sequence"/>
</dbReference>
<dbReference type="SMART" id="SM00005">
    <property type="entry name" value="DEATH"/>
    <property type="match status" value="1"/>
</dbReference>
<keyword evidence="6" id="KW-0418">Kinase</keyword>
<evidence type="ECO:0000256" key="6">
    <source>
        <dbReference type="ARBA" id="ARBA00022777"/>
    </source>
</evidence>
<evidence type="ECO:0000256" key="8">
    <source>
        <dbReference type="PROSITE-ProRule" id="PRU00023"/>
    </source>
</evidence>
<feature type="repeat" description="ANK" evidence="8">
    <location>
        <begin position="463"/>
        <end position="495"/>
    </location>
</feature>
<comment type="caution">
    <text evidence="14">The sequence shown here is derived from an EMBL/GenBank/DDBJ whole genome shotgun (WGS) entry which is preliminary data.</text>
</comment>
<feature type="domain" description="Protein kinase" evidence="11">
    <location>
        <begin position="31"/>
        <end position="292"/>
    </location>
</feature>
<dbReference type="InterPro" id="IPR020859">
    <property type="entry name" value="ROC"/>
</dbReference>
<evidence type="ECO:0000256" key="4">
    <source>
        <dbReference type="ARBA" id="ARBA00022737"/>
    </source>
</evidence>
<dbReference type="GO" id="GO:0045087">
    <property type="term" value="P:innate immune response"/>
    <property type="evidence" value="ECO:0007669"/>
    <property type="project" value="UniProtKB-ARBA"/>
</dbReference>
<feature type="binding site" evidence="9">
    <location>
        <position position="64"/>
    </location>
    <ligand>
        <name>ATP</name>
        <dbReference type="ChEBI" id="CHEBI:30616"/>
    </ligand>
</feature>
<dbReference type="PROSITE" id="PS50297">
    <property type="entry name" value="ANK_REP_REGION"/>
    <property type="match status" value="6"/>
</dbReference>
<dbReference type="InterPro" id="IPR002110">
    <property type="entry name" value="Ankyrin_rpt"/>
</dbReference>
<dbReference type="OrthoDB" id="504170at2759"/>
<dbReference type="Gene3D" id="1.10.533.10">
    <property type="entry name" value="Death Domain, Fas"/>
    <property type="match status" value="1"/>
</dbReference>
<keyword evidence="5 9" id="KW-0547">Nucleotide-binding</keyword>
<evidence type="ECO:0000259" key="13">
    <source>
        <dbReference type="PROSITE" id="PS51424"/>
    </source>
</evidence>
<dbReference type="GO" id="GO:0035556">
    <property type="term" value="P:intracellular signal transduction"/>
    <property type="evidence" value="ECO:0007669"/>
    <property type="project" value="TreeGrafter"/>
</dbReference>
<dbReference type="GO" id="GO:0004674">
    <property type="term" value="F:protein serine/threonine kinase activity"/>
    <property type="evidence" value="ECO:0007669"/>
    <property type="project" value="UniProtKB-KW"/>
</dbReference>
<feature type="compositionally biased region" description="Polar residues" evidence="10">
    <location>
        <begin position="561"/>
        <end position="572"/>
    </location>
</feature>
<keyword evidence="8" id="KW-0040">ANK repeat</keyword>
<feature type="repeat" description="ANK" evidence="8">
    <location>
        <begin position="787"/>
        <end position="819"/>
    </location>
</feature>
<dbReference type="InterPro" id="IPR011009">
    <property type="entry name" value="Kinase-like_dom_sf"/>
</dbReference>
<feature type="compositionally biased region" description="Polar residues" evidence="10">
    <location>
        <begin position="1670"/>
        <end position="1687"/>
    </location>
</feature>
<feature type="repeat" description="ANK" evidence="8">
    <location>
        <begin position="886"/>
        <end position="918"/>
    </location>
</feature>
<feature type="domain" description="Death" evidence="12">
    <location>
        <begin position="1572"/>
        <end position="1653"/>
    </location>
</feature>
<dbReference type="Pfam" id="PF00069">
    <property type="entry name" value="Pkinase"/>
    <property type="match status" value="1"/>
</dbReference>